<dbReference type="PANTHER" id="PTHR11645">
    <property type="entry name" value="PYRROLINE-5-CARBOXYLATE REDUCTASE"/>
    <property type="match status" value="1"/>
</dbReference>
<organism evidence="3 4">
    <name type="scientific">Araneus ventricosus</name>
    <name type="common">Orbweaver spider</name>
    <name type="synonym">Epeira ventricosa</name>
    <dbReference type="NCBI Taxonomy" id="182803"/>
    <lineage>
        <taxon>Eukaryota</taxon>
        <taxon>Metazoa</taxon>
        <taxon>Ecdysozoa</taxon>
        <taxon>Arthropoda</taxon>
        <taxon>Chelicerata</taxon>
        <taxon>Arachnida</taxon>
        <taxon>Araneae</taxon>
        <taxon>Araneomorphae</taxon>
        <taxon>Entelegynae</taxon>
        <taxon>Araneoidea</taxon>
        <taxon>Araneidae</taxon>
        <taxon>Araneus</taxon>
    </lineage>
</organism>
<dbReference type="AlphaFoldDB" id="A0A4Y2T557"/>
<dbReference type="Proteomes" id="UP000499080">
    <property type="component" value="Unassembled WGS sequence"/>
</dbReference>
<dbReference type="OrthoDB" id="6411253at2759"/>
<keyword evidence="4" id="KW-1185">Reference proteome</keyword>
<protein>
    <submittedName>
        <fullName evidence="3">Pyrroline-5-carboxylate reductase 2</fullName>
    </submittedName>
</protein>
<dbReference type="InterPro" id="IPR028939">
    <property type="entry name" value="P5C_Rdtase_cat_N"/>
</dbReference>
<comment type="caution">
    <text evidence="3">The sequence shown here is derived from an EMBL/GenBank/DDBJ whole genome shotgun (WGS) entry which is preliminary data.</text>
</comment>
<dbReference type="GO" id="GO:0004735">
    <property type="term" value="F:pyrroline-5-carboxylate reductase activity"/>
    <property type="evidence" value="ECO:0007669"/>
    <property type="project" value="TreeGrafter"/>
</dbReference>
<gene>
    <name evidence="3" type="primary">PYCR2</name>
    <name evidence="3" type="ORF">AVEN_126012_1</name>
</gene>
<name>A0A4Y2T557_ARAVE</name>
<dbReference type="SUPFAM" id="SSF51735">
    <property type="entry name" value="NAD(P)-binding Rossmann-fold domains"/>
    <property type="match status" value="1"/>
</dbReference>
<dbReference type="Gene3D" id="3.40.50.720">
    <property type="entry name" value="NAD(P)-binding Rossmann-like Domain"/>
    <property type="match status" value="1"/>
</dbReference>
<sequence length="187" mass="20344">MRKLGCRTTSNNGHVADDSRILILAVKPPVIPKVLKDVSEFITPQHLVISVAMGITTRQIEKVLPPKTRVIRVMPNTPALVREGASVFSCGSNTLEEDAGTAHRIFESVGICDQIEENLLDAVTGLSGSGPAYVSLLSRSFHLLLSFVLYLQPGPASGEAGPNWKQSWSTPIPLTTFNQIEGYICYR</sequence>
<dbReference type="EMBL" id="BGPR01025765">
    <property type="protein sequence ID" value="GBN94943.1"/>
    <property type="molecule type" value="Genomic_DNA"/>
</dbReference>
<reference evidence="3 4" key="1">
    <citation type="journal article" date="2019" name="Sci. Rep.">
        <title>Orb-weaving spider Araneus ventricosus genome elucidates the spidroin gene catalogue.</title>
        <authorList>
            <person name="Kono N."/>
            <person name="Nakamura H."/>
            <person name="Ohtoshi R."/>
            <person name="Moran D.A.P."/>
            <person name="Shinohara A."/>
            <person name="Yoshida Y."/>
            <person name="Fujiwara M."/>
            <person name="Mori M."/>
            <person name="Tomita M."/>
            <person name="Arakawa K."/>
        </authorList>
    </citation>
    <scope>NUCLEOTIDE SEQUENCE [LARGE SCALE GENOMIC DNA]</scope>
</reference>
<feature type="domain" description="Pyrroline-5-carboxylate reductase catalytic N-terminal" evidence="2">
    <location>
        <begin position="5"/>
        <end position="53"/>
    </location>
</feature>
<dbReference type="InterPro" id="IPR036291">
    <property type="entry name" value="NAD(P)-bd_dom_sf"/>
</dbReference>
<evidence type="ECO:0000313" key="4">
    <source>
        <dbReference type="Proteomes" id="UP000499080"/>
    </source>
</evidence>
<evidence type="ECO:0000259" key="2">
    <source>
        <dbReference type="Pfam" id="PF03807"/>
    </source>
</evidence>
<evidence type="ECO:0000313" key="3">
    <source>
        <dbReference type="EMBL" id="GBN94943.1"/>
    </source>
</evidence>
<dbReference type="GO" id="GO:0055129">
    <property type="term" value="P:L-proline biosynthetic process"/>
    <property type="evidence" value="ECO:0007669"/>
    <property type="project" value="TreeGrafter"/>
</dbReference>
<evidence type="ECO:0000256" key="1">
    <source>
        <dbReference type="ARBA" id="ARBA00005525"/>
    </source>
</evidence>
<proteinExistence type="inferred from homology"/>
<dbReference type="PANTHER" id="PTHR11645:SF62">
    <property type="entry name" value="PYRROLINE-5-CARBOXYLATE REDUCTASE"/>
    <property type="match status" value="1"/>
</dbReference>
<dbReference type="Pfam" id="PF03807">
    <property type="entry name" value="F420_oxidored"/>
    <property type="match status" value="1"/>
</dbReference>
<accession>A0A4Y2T557</accession>
<comment type="similarity">
    <text evidence="1">Belongs to the pyrroline-5-carboxylate reductase family.</text>
</comment>